<dbReference type="OrthoDB" id="2636372at2759"/>
<name>A0A9P7APE5_9AGAM</name>
<evidence type="ECO:0000256" key="1">
    <source>
        <dbReference type="SAM" id="MobiDB-lite"/>
    </source>
</evidence>
<dbReference type="RefSeq" id="XP_041160041.1">
    <property type="nucleotide sequence ID" value="XM_041297909.1"/>
</dbReference>
<keyword evidence="3" id="KW-1185">Reference proteome</keyword>
<sequence length="441" mass="49860">MKSKNWLGRYHTKLQKLTTQKPRKPWRHRSKGRYKHTASEKAALKGKRLAHRIAYAEALKNAREVVQEQAKLLHEKFGSHSVQYYHEELMQRTRMATSSRSPSRWNAFVRREVKRMNEERPPGSACLKASQCVKELAARWNDMSKDEQKNETTDAIKDLEDHRESKQLAQHNVPLNAFQDVRKSLDSLDREIRALNARTGLEVVLLTSRANIDHFNQPHVFVTERAADFFDACLGSSIADIAVRFEAFCIAGVQEAAAAPTKVSRMYYQNFDTYITAKLGVIIENWPLQKFCCPGDISSRTELTVLSHAWESNATRFRKLTDSEFNEWDNQCFQAVMDQARAERDAGMEVDGEGQENRIEGCDNAPPLDSVDGVQVSNSLPCQQQTSTHAVNVVTMVNGTGVNIPKKTRKERSDKGQKRGPRKKKSSGQAATLQGSPDVGS</sequence>
<feature type="region of interest" description="Disordered" evidence="1">
    <location>
        <begin position="17"/>
        <end position="38"/>
    </location>
</feature>
<dbReference type="Gene3D" id="1.10.30.10">
    <property type="entry name" value="High mobility group box domain"/>
    <property type="match status" value="1"/>
</dbReference>
<dbReference type="AlphaFoldDB" id="A0A9P7APE5"/>
<protein>
    <submittedName>
        <fullName evidence="2">Uncharacterized protein</fullName>
    </submittedName>
</protein>
<evidence type="ECO:0000313" key="3">
    <source>
        <dbReference type="Proteomes" id="UP000719766"/>
    </source>
</evidence>
<proteinExistence type="predicted"/>
<reference evidence="2" key="1">
    <citation type="journal article" date="2020" name="New Phytol.">
        <title>Comparative genomics reveals dynamic genome evolution in host specialist ectomycorrhizal fungi.</title>
        <authorList>
            <person name="Lofgren L.A."/>
            <person name="Nguyen N.H."/>
            <person name="Vilgalys R."/>
            <person name="Ruytinx J."/>
            <person name="Liao H.L."/>
            <person name="Branco S."/>
            <person name="Kuo A."/>
            <person name="LaButti K."/>
            <person name="Lipzen A."/>
            <person name="Andreopoulos W."/>
            <person name="Pangilinan J."/>
            <person name="Riley R."/>
            <person name="Hundley H."/>
            <person name="Na H."/>
            <person name="Barry K."/>
            <person name="Grigoriev I.V."/>
            <person name="Stajich J.E."/>
            <person name="Kennedy P.G."/>
        </authorList>
    </citation>
    <scope>NUCLEOTIDE SEQUENCE</scope>
    <source>
        <strain evidence="2">S12</strain>
    </source>
</reference>
<dbReference type="InterPro" id="IPR036910">
    <property type="entry name" value="HMG_box_dom_sf"/>
</dbReference>
<feature type="region of interest" description="Disordered" evidence="1">
    <location>
        <begin position="398"/>
        <end position="441"/>
    </location>
</feature>
<feature type="compositionally biased region" description="Basic residues" evidence="1">
    <location>
        <begin position="21"/>
        <end position="36"/>
    </location>
</feature>
<comment type="caution">
    <text evidence="2">The sequence shown here is derived from an EMBL/GenBank/DDBJ whole genome shotgun (WGS) entry which is preliminary data.</text>
</comment>
<organism evidence="2 3">
    <name type="scientific">Suillus plorans</name>
    <dbReference type="NCBI Taxonomy" id="116603"/>
    <lineage>
        <taxon>Eukaryota</taxon>
        <taxon>Fungi</taxon>
        <taxon>Dikarya</taxon>
        <taxon>Basidiomycota</taxon>
        <taxon>Agaricomycotina</taxon>
        <taxon>Agaricomycetes</taxon>
        <taxon>Agaricomycetidae</taxon>
        <taxon>Boletales</taxon>
        <taxon>Suillineae</taxon>
        <taxon>Suillaceae</taxon>
        <taxon>Suillus</taxon>
    </lineage>
</organism>
<accession>A0A9P7APE5</accession>
<dbReference type="EMBL" id="JABBWE010000029">
    <property type="protein sequence ID" value="KAG1793643.1"/>
    <property type="molecule type" value="Genomic_DNA"/>
</dbReference>
<dbReference type="GeneID" id="64591673"/>
<evidence type="ECO:0000313" key="2">
    <source>
        <dbReference type="EMBL" id="KAG1793643.1"/>
    </source>
</evidence>
<dbReference type="Proteomes" id="UP000719766">
    <property type="component" value="Unassembled WGS sequence"/>
</dbReference>
<gene>
    <name evidence="2" type="ORF">HD556DRAFT_1237581</name>
</gene>